<dbReference type="EMBL" id="FR824057">
    <property type="protein sequence ID" value="CCA15479.1"/>
    <property type="molecule type" value="Genomic_DNA"/>
</dbReference>
<dbReference type="HOGENOM" id="CLU_2890434_0_0_1"/>
<reference evidence="1" key="1">
    <citation type="journal article" date="2011" name="PLoS Biol.">
        <title>Gene gain and loss during evolution of obligate parasitism in the white rust pathogen of Arabidopsis thaliana.</title>
        <authorList>
            <person name="Kemen E."/>
            <person name="Gardiner A."/>
            <person name="Schultz-Larsen T."/>
            <person name="Kemen A.C."/>
            <person name="Balmuth A.L."/>
            <person name="Robert-Seilaniantz A."/>
            <person name="Bailey K."/>
            <person name="Holub E."/>
            <person name="Studholme D.J."/>
            <person name="Maclean D."/>
            <person name="Jones J.D."/>
        </authorList>
    </citation>
    <scope>NUCLEOTIDE SEQUENCE</scope>
</reference>
<accession>F0W339</accession>
<reference evidence="1" key="2">
    <citation type="submission" date="2011-02" db="EMBL/GenBank/DDBJ databases">
        <authorList>
            <person name="MacLean D."/>
        </authorList>
    </citation>
    <scope>NUCLEOTIDE SEQUENCE</scope>
</reference>
<sequence>MWLLVNINIFHHFLHHFDTPSDDSINKEASSQCKRLVSSSFLRNDSVSCCEQSALNSSNISGS</sequence>
<proteinExistence type="predicted"/>
<gene>
    <name evidence="1" type="primary">AlNc14C12G1417</name>
    <name evidence="1" type="ORF">ALNC14_016220</name>
</gene>
<dbReference type="AlphaFoldDB" id="F0W339"/>
<evidence type="ECO:0000313" key="1">
    <source>
        <dbReference type="EMBL" id="CCA15479.1"/>
    </source>
</evidence>
<name>F0W339_9STRA</name>
<organism evidence="1">
    <name type="scientific">Albugo laibachii Nc14</name>
    <dbReference type="NCBI Taxonomy" id="890382"/>
    <lineage>
        <taxon>Eukaryota</taxon>
        <taxon>Sar</taxon>
        <taxon>Stramenopiles</taxon>
        <taxon>Oomycota</taxon>
        <taxon>Peronosporomycetes</taxon>
        <taxon>Albuginales</taxon>
        <taxon>Albuginaceae</taxon>
        <taxon>Albugo</taxon>
    </lineage>
</organism>
<protein>
    <submittedName>
        <fullName evidence="1">AlNc14C12G1417 protein</fullName>
    </submittedName>
</protein>